<evidence type="ECO:0000313" key="2">
    <source>
        <dbReference type="Proteomes" id="UP000324853"/>
    </source>
</evidence>
<dbReference type="RefSeq" id="WP_148749315.1">
    <property type="nucleotide sequence ID" value="NZ_VSSR01000006.1"/>
</dbReference>
<dbReference type="AlphaFoldDB" id="A0A5S4X1K5"/>
<dbReference type="OrthoDB" id="9909866at2"/>
<protein>
    <submittedName>
        <fullName evidence="1">Uncharacterized protein</fullName>
    </submittedName>
</protein>
<reference evidence="1 2" key="1">
    <citation type="submission" date="2019-08" db="EMBL/GenBank/DDBJ databases">
        <title>Bradyrhizobium hipponensis sp. nov., a rhizobium isolated from a Lupinus angustifolius root nodule in Tunisia.</title>
        <authorList>
            <person name="Off K."/>
            <person name="Rejili M."/>
            <person name="Mars M."/>
            <person name="Brachmann A."/>
            <person name="Marin M."/>
        </authorList>
    </citation>
    <scope>NUCLEOTIDE SEQUENCE [LARGE SCALE GENOMIC DNA]</scope>
    <source>
        <strain evidence="1 2">CTAW11</strain>
    </source>
</reference>
<proteinExistence type="predicted"/>
<accession>A0A5S4X1K5</accession>
<gene>
    <name evidence="1" type="ORF">FXB38_03170</name>
</gene>
<dbReference type="EMBL" id="VSSR01000006">
    <property type="protein sequence ID" value="TYL87794.1"/>
    <property type="molecule type" value="Genomic_DNA"/>
</dbReference>
<organism evidence="1 2">
    <name type="scientific">Bradyrhizobium cytisi</name>
    <dbReference type="NCBI Taxonomy" id="515489"/>
    <lineage>
        <taxon>Bacteria</taxon>
        <taxon>Pseudomonadati</taxon>
        <taxon>Pseudomonadota</taxon>
        <taxon>Alphaproteobacteria</taxon>
        <taxon>Hyphomicrobiales</taxon>
        <taxon>Nitrobacteraceae</taxon>
        <taxon>Bradyrhizobium</taxon>
    </lineage>
</organism>
<name>A0A5S4X1K5_9BRAD</name>
<sequence length="75" mass="8462">MMRFNCEFKHQDTGARKTIVASLSQAECQSIKSLRKHKGIETAEVTAEAYALRKAYAEVPDGFRHIQPPTVIRLS</sequence>
<comment type="caution">
    <text evidence="1">The sequence shown here is derived from an EMBL/GenBank/DDBJ whole genome shotgun (WGS) entry which is preliminary data.</text>
</comment>
<dbReference type="Proteomes" id="UP000324853">
    <property type="component" value="Unassembled WGS sequence"/>
</dbReference>
<keyword evidence="2" id="KW-1185">Reference proteome</keyword>
<evidence type="ECO:0000313" key="1">
    <source>
        <dbReference type="EMBL" id="TYL87794.1"/>
    </source>
</evidence>